<dbReference type="AlphaFoldDB" id="A0A183HPL3"/>
<name>A0A183HPL3_9BILA</name>
<organism evidence="4">
    <name type="scientific">Onchocerca flexuosa</name>
    <dbReference type="NCBI Taxonomy" id="387005"/>
    <lineage>
        <taxon>Eukaryota</taxon>
        <taxon>Metazoa</taxon>
        <taxon>Ecdysozoa</taxon>
        <taxon>Nematoda</taxon>
        <taxon>Chromadorea</taxon>
        <taxon>Rhabditida</taxon>
        <taxon>Spirurina</taxon>
        <taxon>Spiruromorpha</taxon>
        <taxon>Filarioidea</taxon>
        <taxon>Onchocercidae</taxon>
        <taxon>Onchocerca</taxon>
    </lineage>
</organism>
<evidence type="ECO:0000313" key="4">
    <source>
        <dbReference type="WBParaSite" id="OFLC_0000942401-mRNA-1"/>
    </source>
</evidence>
<protein>
    <submittedName>
        <fullName evidence="4">PRKG1_interact domain-containing protein</fullName>
    </submittedName>
</protein>
<keyword evidence="1" id="KW-0175">Coiled coil</keyword>
<feature type="coiled-coil region" evidence="1">
    <location>
        <begin position="6"/>
        <end position="67"/>
    </location>
</feature>
<dbReference type="EMBL" id="UZAJ01011530">
    <property type="protein sequence ID" value="VDO60485.1"/>
    <property type="molecule type" value="Genomic_DNA"/>
</dbReference>
<sequence>MKDRERNNYEQRIAELQYEIEQQRIHSRNVTPEKVEGSELKKLEKSNDSLRMENEALIRVLSKMSRQQSTPTWPRYGA</sequence>
<evidence type="ECO:0000256" key="1">
    <source>
        <dbReference type="SAM" id="Coils"/>
    </source>
</evidence>
<evidence type="ECO:0000313" key="2">
    <source>
        <dbReference type="EMBL" id="VDO60485.1"/>
    </source>
</evidence>
<dbReference type="STRING" id="387005.A0A183HPL3"/>
<keyword evidence="3" id="KW-1185">Reference proteome</keyword>
<dbReference type="WBParaSite" id="OFLC_0000942401-mRNA-1">
    <property type="protein sequence ID" value="OFLC_0000942401-mRNA-1"/>
    <property type="gene ID" value="OFLC_0000942401"/>
</dbReference>
<evidence type="ECO:0000313" key="3">
    <source>
        <dbReference type="Proteomes" id="UP000267606"/>
    </source>
</evidence>
<dbReference type="Proteomes" id="UP000267606">
    <property type="component" value="Unassembled WGS sequence"/>
</dbReference>
<proteinExistence type="predicted"/>
<accession>A0A183HPL3</accession>
<reference evidence="2 3" key="2">
    <citation type="submission" date="2018-11" db="EMBL/GenBank/DDBJ databases">
        <authorList>
            <consortium name="Pathogen Informatics"/>
        </authorList>
    </citation>
    <scope>NUCLEOTIDE SEQUENCE [LARGE SCALE GENOMIC DNA]</scope>
</reference>
<gene>
    <name evidence="2" type="ORF">OFLC_LOCUS9426</name>
</gene>
<reference evidence="4" key="1">
    <citation type="submission" date="2016-06" db="UniProtKB">
        <authorList>
            <consortium name="WormBaseParasite"/>
        </authorList>
    </citation>
    <scope>IDENTIFICATION</scope>
</reference>